<accession>A0ABP1DA81</accession>
<dbReference type="CDD" id="cd05120">
    <property type="entry name" value="APH_ChoK_like"/>
    <property type="match status" value="1"/>
</dbReference>
<gene>
    <name evidence="2" type="ORF">GFSPODELE1_LOCUS4813</name>
</gene>
<dbReference type="PANTHER" id="PTHR21310">
    <property type="entry name" value="AMINOGLYCOSIDE PHOSPHOTRANSFERASE-RELATED-RELATED"/>
    <property type="match status" value="1"/>
</dbReference>
<dbReference type="PANTHER" id="PTHR21310:SF58">
    <property type="entry name" value="AMINOGLYCOSIDE PHOSPHOTRANSFERASE DOMAIN-CONTAINING PROTEIN"/>
    <property type="match status" value="1"/>
</dbReference>
<proteinExistence type="predicted"/>
<evidence type="ECO:0000259" key="1">
    <source>
        <dbReference type="Pfam" id="PF01636"/>
    </source>
</evidence>
<dbReference type="InterPro" id="IPR002575">
    <property type="entry name" value="Aminoglycoside_PTrfase"/>
</dbReference>
<dbReference type="Proteomes" id="UP001497453">
    <property type="component" value="Chromosome 3"/>
</dbReference>
<keyword evidence="3" id="KW-1185">Reference proteome</keyword>
<dbReference type="Gene3D" id="3.90.1200.10">
    <property type="match status" value="1"/>
</dbReference>
<protein>
    <recommendedName>
        <fullName evidence="1">Aminoglycoside phosphotransferase domain-containing protein</fullName>
    </recommendedName>
</protein>
<dbReference type="SUPFAM" id="SSF56112">
    <property type="entry name" value="Protein kinase-like (PK-like)"/>
    <property type="match status" value="1"/>
</dbReference>
<dbReference type="EMBL" id="OZ037946">
    <property type="protein sequence ID" value="CAL1704017.1"/>
    <property type="molecule type" value="Genomic_DNA"/>
</dbReference>
<dbReference type="Pfam" id="PF01636">
    <property type="entry name" value="APH"/>
    <property type="match status" value="1"/>
</dbReference>
<evidence type="ECO:0000313" key="2">
    <source>
        <dbReference type="EMBL" id="CAL1704017.1"/>
    </source>
</evidence>
<organism evidence="2 3">
    <name type="scientific">Somion occarium</name>
    <dbReference type="NCBI Taxonomy" id="3059160"/>
    <lineage>
        <taxon>Eukaryota</taxon>
        <taxon>Fungi</taxon>
        <taxon>Dikarya</taxon>
        <taxon>Basidiomycota</taxon>
        <taxon>Agaricomycotina</taxon>
        <taxon>Agaricomycetes</taxon>
        <taxon>Polyporales</taxon>
        <taxon>Cerrenaceae</taxon>
        <taxon>Somion</taxon>
    </lineage>
</organism>
<reference evidence="3" key="1">
    <citation type="submission" date="2024-04" db="EMBL/GenBank/DDBJ databases">
        <authorList>
            <person name="Shaw F."/>
            <person name="Minotto A."/>
        </authorList>
    </citation>
    <scope>NUCLEOTIDE SEQUENCE [LARGE SCALE GENOMIC DNA]</scope>
</reference>
<feature type="domain" description="Aminoglycoside phosphotransferase" evidence="1">
    <location>
        <begin position="76"/>
        <end position="300"/>
    </location>
</feature>
<sequence length="314" mass="36239">MNNKHTLPRYGDWPQDIPFSPAVRNRNPYGFATSNLLWIWTLLPTRLRIWIYWKALALSTKFRYGPETGTQSVRKIFPGLYLKVKDENSNEAAVLRWLARNTDIPAPRVIDCVRTYTNSHSGGSHCQIDLMLITEVPGRTIMDVGENNLSDADVVKIARDLKYYFDQLRSIPSPWGSKICSLAGGHLQSYRFRRFSCGPFIDENEFNDFVLNEGSAIIQYPDQKEIVTKRLAKPHSVCFAHGDLAQANILICGGRVTGIVDWETSGFWPEYWDYARAIFPSRYFATVWQEMVRSFLPDYHEEYEVDLLLWPLSL</sequence>
<evidence type="ECO:0000313" key="3">
    <source>
        <dbReference type="Proteomes" id="UP001497453"/>
    </source>
</evidence>
<dbReference type="InterPro" id="IPR051678">
    <property type="entry name" value="AGP_Transferase"/>
</dbReference>
<name>A0ABP1DA81_9APHY</name>
<dbReference type="InterPro" id="IPR011009">
    <property type="entry name" value="Kinase-like_dom_sf"/>
</dbReference>